<dbReference type="STRING" id="237018.SAMN04489723_104192"/>
<gene>
    <name evidence="12" type="ORF">SAMN04489723_104192</name>
</gene>
<keyword evidence="5 9" id="KW-1133">Transmembrane helix</keyword>
<feature type="transmembrane region" description="Helical" evidence="9">
    <location>
        <begin position="242"/>
        <end position="262"/>
    </location>
</feature>
<comment type="subcellular location">
    <subcellularLocation>
        <location evidence="1">Cell membrane</location>
    </subcellularLocation>
</comment>
<evidence type="ECO:0000259" key="10">
    <source>
        <dbReference type="Pfam" id="PF01966"/>
    </source>
</evidence>
<dbReference type="EMBL" id="FOKK01000004">
    <property type="protein sequence ID" value="SFB09960.1"/>
    <property type="molecule type" value="Genomic_DNA"/>
</dbReference>
<dbReference type="InterPro" id="IPR006674">
    <property type="entry name" value="HD_domain"/>
</dbReference>
<protein>
    <submittedName>
        <fullName evidence="12">HD domain-containing protein</fullName>
    </submittedName>
</protein>
<accession>A0A1I0YBU5</accession>
<name>A0A1I0YBU5_9BACT</name>
<evidence type="ECO:0000313" key="13">
    <source>
        <dbReference type="Proteomes" id="UP000198790"/>
    </source>
</evidence>
<dbReference type="Gene3D" id="1.10.3210.10">
    <property type="entry name" value="Hypothetical protein af1432"/>
    <property type="match status" value="1"/>
</dbReference>
<evidence type="ECO:0000256" key="3">
    <source>
        <dbReference type="ARBA" id="ARBA00022692"/>
    </source>
</evidence>
<dbReference type="GO" id="GO:0005886">
    <property type="term" value="C:plasma membrane"/>
    <property type="evidence" value="ECO:0007669"/>
    <property type="project" value="UniProtKB-SubCell"/>
</dbReference>
<organism evidence="12 13">
    <name type="scientific">Algoriphagus aquimarinus</name>
    <dbReference type="NCBI Taxonomy" id="237018"/>
    <lineage>
        <taxon>Bacteria</taxon>
        <taxon>Pseudomonadati</taxon>
        <taxon>Bacteroidota</taxon>
        <taxon>Cytophagia</taxon>
        <taxon>Cytophagales</taxon>
        <taxon>Cyclobacteriaceae</taxon>
        <taxon>Algoriphagus</taxon>
    </lineage>
</organism>
<evidence type="ECO:0000256" key="9">
    <source>
        <dbReference type="SAM" id="Phobius"/>
    </source>
</evidence>
<feature type="domain" description="Pycsar effector protein" evidence="11">
    <location>
        <begin position="221"/>
        <end position="381"/>
    </location>
</feature>
<dbReference type="GO" id="GO:0051607">
    <property type="term" value="P:defense response to virus"/>
    <property type="evidence" value="ECO:0007669"/>
    <property type="project" value="UniProtKB-KW"/>
</dbReference>
<keyword evidence="7 9" id="KW-0472">Membrane</keyword>
<evidence type="ECO:0000256" key="1">
    <source>
        <dbReference type="ARBA" id="ARBA00004236"/>
    </source>
</evidence>
<feature type="transmembrane region" description="Helical" evidence="9">
    <location>
        <begin position="268"/>
        <end position="288"/>
    </location>
</feature>
<evidence type="ECO:0000313" key="12">
    <source>
        <dbReference type="EMBL" id="SFB09960.1"/>
    </source>
</evidence>
<keyword evidence="6" id="KW-0051">Antiviral defense</keyword>
<feature type="domain" description="HD" evidence="10">
    <location>
        <begin position="25"/>
        <end position="124"/>
    </location>
</feature>
<keyword evidence="3 9" id="KW-0812">Transmembrane</keyword>
<evidence type="ECO:0000256" key="4">
    <source>
        <dbReference type="ARBA" id="ARBA00022741"/>
    </source>
</evidence>
<evidence type="ECO:0000256" key="8">
    <source>
        <dbReference type="SAM" id="MobiDB-lite"/>
    </source>
</evidence>
<feature type="region of interest" description="Disordered" evidence="8">
    <location>
        <begin position="194"/>
        <end position="218"/>
    </location>
</feature>
<reference evidence="12 13" key="1">
    <citation type="submission" date="2016-10" db="EMBL/GenBank/DDBJ databases">
        <authorList>
            <person name="de Groot N.N."/>
        </authorList>
    </citation>
    <scope>NUCLEOTIDE SEQUENCE [LARGE SCALE GENOMIC DNA]</scope>
    <source>
        <strain evidence="12 13">DSM 23399</strain>
    </source>
</reference>
<keyword evidence="2" id="KW-1003">Cell membrane</keyword>
<dbReference type="SUPFAM" id="SSF109604">
    <property type="entry name" value="HD-domain/PDEase-like"/>
    <property type="match status" value="1"/>
</dbReference>
<evidence type="ECO:0000256" key="7">
    <source>
        <dbReference type="ARBA" id="ARBA00023136"/>
    </source>
</evidence>
<evidence type="ECO:0000256" key="6">
    <source>
        <dbReference type="ARBA" id="ARBA00023118"/>
    </source>
</evidence>
<sequence length="391" mass="45441">MEKFESWIREMFENRQKSEVCFHNLDHTLQIVEKVKEIGDYYKLKEEEQEDLFFAGWMHDVGYWEGTREGHEMRGAEMAQDYLLELGVSNERVDRIKSIILATRVPQNPQNLLEEIICDSDLYHLSSDRFFDQTLLLKKENENCGNGKISLTDWLKASKVFMMSHHYHTGYAKEFLQPGKEKNLQLIEMKIKETGEDSGSSSKGKKKNKDKKKSERGVETMFRVTSTNHLELSSLADNKANIMISVNSIIISIVVTVLIRKLEEYPNYMIPTFLLIVTCLTAMVFAILATRPKVTRGVVTKEDITKKQGNLLYFGNFHEMSLTEYKEGMHALMEDGNYLYDSMITDIYHLGRVLSEKYRLLRKSYNIFMVGFVVSVISFLIATIFFEPIQY</sequence>
<dbReference type="RefSeq" id="WP_245786792.1">
    <property type="nucleotide sequence ID" value="NZ_FOKK01000004.1"/>
</dbReference>
<dbReference type="InterPro" id="IPR003607">
    <property type="entry name" value="HD/PDEase_dom"/>
</dbReference>
<dbReference type="Pfam" id="PF18967">
    <property type="entry name" value="PycTM"/>
    <property type="match status" value="1"/>
</dbReference>
<evidence type="ECO:0000256" key="2">
    <source>
        <dbReference type="ARBA" id="ARBA00022475"/>
    </source>
</evidence>
<keyword evidence="4" id="KW-0547">Nucleotide-binding</keyword>
<dbReference type="Pfam" id="PF01966">
    <property type="entry name" value="HD"/>
    <property type="match status" value="1"/>
</dbReference>
<dbReference type="CDD" id="cd00077">
    <property type="entry name" value="HDc"/>
    <property type="match status" value="1"/>
</dbReference>
<feature type="transmembrane region" description="Helical" evidence="9">
    <location>
        <begin position="365"/>
        <end position="386"/>
    </location>
</feature>
<dbReference type="InterPro" id="IPR043760">
    <property type="entry name" value="PycTM_dom"/>
</dbReference>
<evidence type="ECO:0000259" key="11">
    <source>
        <dbReference type="Pfam" id="PF18967"/>
    </source>
</evidence>
<dbReference type="GO" id="GO:0000166">
    <property type="term" value="F:nucleotide binding"/>
    <property type="evidence" value="ECO:0007669"/>
    <property type="project" value="UniProtKB-KW"/>
</dbReference>
<dbReference type="AlphaFoldDB" id="A0A1I0YBU5"/>
<keyword evidence="13" id="KW-1185">Reference proteome</keyword>
<proteinExistence type="predicted"/>
<evidence type="ECO:0000256" key="5">
    <source>
        <dbReference type="ARBA" id="ARBA00022989"/>
    </source>
</evidence>
<dbReference type="Proteomes" id="UP000198790">
    <property type="component" value="Unassembled WGS sequence"/>
</dbReference>